<sequence>MSHKRGVTRRARADELSMQAVEDTEPTTGLTVGNLTNSPSPSVDPQQRPEVLAPEHPGESYAQAYGAQTVPSREQSPLRVAGPSQTATQGTATQGSYSPWGMGLDSGSGQNLGDAPSEPDHVYPDAGDNEEEGYFTIPASEVSTLWQEYTEFINLKDNTEIVLSEAMEATEQLNTVFSQIRTSMNRMSLRMKELFLVPSKKASGKMREPEITGLMMKQLPRQLLSES</sequence>
<evidence type="ECO:0000313" key="2">
    <source>
        <dbReference type="EMBL" id="KIJ46739.1"/>
    </source>
</evidence>
<keyword evidence="3" id="KW-1185">Reference proteome</keyword>
<feature type="compositionally biased region" description="Basic residues" evidence="1">
    <location>
        <begin position="1"/>
        <end position="10"/>
    </location>
</feature>
<evidence type="ECO:0000313" key="3">
    <source>
        <dbReference type="Proteomes" id="UP000054279"/>
    </source>
</evidence>
<reference evidence="2 3" key="1">
    <citation type="submission" date="2014-06" db="EMBL/GenBank/DDBJ databases">
        <title>Evolutionary Origins and Diversification of the Mycorrhizal Mutualists.</title>
        <authorList>
            <consortium name="DOE Joint Genome Institute"/>
            <consortium name="Mycorrhizal Genomics Consortium"/>
            <person name="Kohler A."/>
            <person name="Kuo A."/>
            <person name="Nagy L.G."/>
            <person name="Floudas D."/>
            <person name="Copeland A."/>
            <person name="Barry K.W."/>
            <person name="Cichocki N."/>
            <person name="Veneault-Fourrey C."/>
            <person name="LaButti K."/>
            <person name="Lindquist E.A."/>
            <person name="Lipzen A."/>
            <person name="Lundell T."/>
            <person name="Morin E."/>
            <person name="Murat C."/>
            <person name="Riley R."/>
            <person name="Ohm R."/>
            <person name="Sun H."/>
            <person name="Tunlid A."/>
            <person name="Henrissat B."/>
            <person name="Grigoriev I.V."/>
            <person name="Hibbett D.S."/>
            <person name="Martin F."/>
        </authorList>
    </citation>
    <scope>NUCLEOTIDE SEQUENCE [LARGE SCALE GENOMIC DNA]</scope>
    <source>
        <strain evidence="2 3">SS14</strain>
    </source>
</reference>
<dbReference type="Proteomes" id="UP000054279">
    <property type="component" value="Unassembled WGS sequence"/>
</dbReference>
<accession>A0A0C9VUS7</accession>
<feature type="compositionally biased region" description="Polar residues" evidence="1">
    <location>
        <begin position="26"/>
        <end position="45"/>
    </location>
</feature>
<protein>
    <submittedName>
        <fullName evidence="2">Uncharacterized protein</fullName>
    </submittedName>
</protein>
<feature type="region of interest" description="Disordered" evidence="1">
    <location>
        <begin position="1"/>
        <end position="132"/>
    </location>
</feature>
<feature type="compositionally biased region" description="Low complexity" evidence="1">
    <location>
        <begin position="81"/>
        <end position="96"/>
    </location>
</feature>
<dbReference type="AlphaFoldDB" id="A0A0C9VUS7"/>
<dbReference type="EMBL" id="KN837106">
    <property type="protein sequence ID" value="KIJ46739.1"/>
    <property type="molecule type" value="Genomic_DNA"/>
</dbReference>
<gene>
    <name evidence="2" type="ORF">M422DRAFT_249907</name>
</gene>
<name>A0A0C9VUS7_SPHS4</name>
<evidence type="ECO:0000256" key="1">
    <source>
        <dbReference type="SAM" id="MobiDB-lite"/>
    </source>
</evidence>
<organism evidence="2 3">
    <name type="scientific">Sphaerobolus stellatus (strain SS14)</name>
    <dbReference type="NCBI Taxonomy" id="990650"/>
    <lineage>
        <taxon>Eukaryota</taxon>
        <taxon>Fungi</taxon>
        <taxon>Dikarya</taxon>
        <taxon>Basidiomycota</taxon>
        <taxon>Agaricomycotina</taxon>
        <taxon>Agaricomycetes</taxon>
        <taxon>Phallomycetidae</taxon>
        <taxon>Geastrales</taxon>
        <taxon>Sphaerobolaceae</taxon>
        <taxon>Sphaerobolus</taxon>
    </lineage>
</organism>
<proteinExistence type="predicted"/>
<dbReference type="HOGENOM" id="CLU_012886_3_1_1"/>